<protein>
    <submittedName>
        <fullName evidence="1">Competence protein TfoX</fullName>
    </submittedName>
</protein>
<proteinExistence type="predicted"/>
<dbReference type="Proteomes" id="UP000620133">
    <property type="component" value="Chromosome"/>
</dbReference>
<name>A0A7U9TIX1_9MOLU</name>
<accession>A0A7U9TIX1</accession>
<dbReference type="RefSeq" id="WP_231756744.1">
    <property type="nucleotide sequence ID" value="NZ_AP024412.1"/>
</dbReference>
<reference evidence="1" key="1">
    <citation type="submission" date="2021-01" db="EMBL/GenBank/DDBJ databases">
        <title>Draft genome sequence of Acholeplasmataceae bacterium strain Mahy22.</title>
        <authorList>
            <person name="Watanabe M."/>
            <person name="Kojima H."/>
            <person name="Fukui M."/>
        </authorList>
    </citation>
    <scope>NUCLEOTIDE SEQUENCE</scope>
    <source>
        <strain evidence="1">Mahy22</strain>
    </source>
</reference>
<dbReference type="KEGG" id="manr:MPAN_011540"/>
<dbReference type="AlphaFoldDB" id="A0A7U9TIX1"/>
<gene>
    <name evidence="1" type="ORF">MPAN_011540</name>
</gene>
<sequence length="105" mass="12213">MTSKELFKEVMNQLNEIDDITYKAMMGGYLFYYKNRLFGGIYSLGFMVKITKSSKKYLPYAKVMPPYQGAKEKILVEDISKGQLLCDMIKEMYKDLPNPKVKTTK</sequence>
<evidence type="ECO:0000313" key="2">
    <source>
        <dbReference type="Proteomes" id="UP000620133"/>
    </source>
</evidence>
<evidence type="ECO:0000313" key="1">
    <source>
        <dbReference type="EMBL" id="BCR36261.1"/>
    </source>
</evidence>
<organism evidence="1 2">
    <name type="scientific">Mariniplasma anaerobium</name>
    <dbReference type="NCBI Taxonomy" id="2735436"/>
    <lineage>
        <taxon>Bacteria</taxon>
        <taxon>Bacillati</taxon>
        <taxon>Mycoplasmatota</taxon>
        <taxon>Mollicutes</taxon>
        <taxon>Acholeplasmatales</taxon>
        <taxon>Acholeplasmataceae</taxon>
        <taxon>Mariniplasma</taxon>
    </lineage>
</organism>
<dbReference type="Gene3D" id="3.30.1460.30">
    <property type="entry name" value="YgaC/TfoX-N like chaperone"/>
    <property type="match status" value="1"/>
</dbReference>
<dbReference type="EMBL" id="AP024412">
    <property type="protein sequence ID" value="BCR36261.1"/>
    <property type="molecule type" value="Genomic_DNA"/>
</dbReference>
<dbReference type="SUPFAM" id="SSF159894">
    <property type="entry name" value="YgaC/TfoX-N like"/>
    <property type="match status" value="1"/>
</dbReference>
<keyword evidence="2" id="KW-1185">Reference proteome</keyword>